<dbReference type="Proteomes" id="UP000585474">
    <property type="component" value="Unassembled WGS sequence"/>
</dbReference>
<organism evidence="2 3">
    <name type="scientific">Actinidia rufa</name>
    <dbReference type="NCBI Taxonomy" id="165716"/>
    <lineage>
        <taxon>Eukaryota</taxon>
        <taxon>Viridiplantae</taxon>
        <taxon>Streptophyta</taxon>
        <taxon>Embryophyta</taxon>
        <taxon>Tracheophyta</taxon>
        <taxon>Spermatophyta</taxon>
        <taxon>Magnoliopsida</taxon>
        <taxon>eudicotyledons</taxon>
        <taxon>Gunneridae</taxon>
        <taxon>Pentapetalae</taxon>
        <taxon>asterids</taxon>
        <taxon>Ericales</taxon>
        <taxon>Actinidiaceae</taxon>
        <taxon>Actinidia</taxon>
    </lineage>
</organism>
<evidence type="ECO:0000313" key="3">
    <source>
        <dbReference type="Proteomes" id="UP000585474"/>
    </source>
</evidence>
<dbReference type="OrthoDB" id="1559178at2759"/>
<evidence type="ECO:0000256" key="1">
    <source>
        <dbReference type="SAM" id="MobiDB-lite"/>
    </source>
</evidence>
<protein>
    <submittedName>
        <fullName evidence="2">Uncharacterized protein</fullName>
    </submittedName>
</protein>
<feature type="region of interest" description="Disordered" evidence="1">
    <location>
        <begin position="120"/>
        <end position="141"/>
    </location>
</feature>
<name>A0A7J0E2Y6_9ERIC</name>
<sequence>MFAKVFGILREENPKFELPNIGMPDLATIFHELILEGGEWDGEVQCNKTRLKDRASLLWAIGTGKTIDLSRMMFMSLCTTHTASDTRGSVPFTGFLTELFKRNGVHIPVDLIRIEPERPIDRSSLSQSEGQRKKRRLEAMAPEEPSIGMAKLKEKFTNLRTEMSTYMISFEKESSHHTTMLQEIKRMLGLSPNMRLR</sequence>
<comment type="caution">
    <text evidence="2">The sequence shown here is derived from an EMBL/GenBank/DDBJ whole genome shotgun (WGS) entry which is preliminary data.</text>
</comment>
<proteinExistence type="predicted"/>
<keyword evidence="3" id="KW-1185">Reference proteome</keyword>
<evidence type="ECO:0000313" key="2">
    <source>
        <dbReference type="EMBL" id="GFY80854.1"/>
    </source>
</evidence>
<gene>
    <name evidence="2" type="ORF">Acr_01g0006630</name>
</gene>
<dbReference type="AlphaFoldDB" id="A0A7J0E2Y6"/>
<accession>A0A7J0E2Y6</accession>
<reference evidence="2 3" key="1">
    <citation type="submission" date="2019-07" db="EMBL/GenBank/DDBJ databases">
        <title>De Novo Assembly of kiwifruit Actinidia rufa.</title>
        <authorList>
            <person name="Sugita-Konishi S."/>
            <person name="Sato K."/>
            <person name="Mori E."/>
            <person name="Abe Y."/>
            <person name="Kisaki G."/>
            <person name="Hamano K."/>
            <person name="Suezawa K."/>
            <person name="Otani M."/>
            <person name="Fukuda T."/>
            <person name="Manabe T."/>
            <person name="Gomi K."/>
            <person name="Tabuchi M."/>
            <person name="Akimitsu K."/>
            <person name="Kataoka I."/>
        </authorList>
    </citation>
    <scope>NUCLEOTIDE SEQUENCE [LARGE SCALE GENOMIC DNA]</scope>
    <source>
        <strain evidence="3">cv. Fuchu</strain>
    </source>
</reference>
<dbReference type="EMBL" id="BJWL01000001">
    <property type="protein sequence ID" value="GFY80854.1"/>
    <property type="molecule type" value="Genomic_DNA"/>
</dbReference>